<comment type="caution">
    <text evidence="1">The sequence shown here is derived from an EMBL/GenBank/DDBJ whole genome shotgun (WGS) entry which is preliminary data.</text>
</comment>
<dbReference type="EMBL" id="REGN01003360">
    <property type="protein sequence ID" value="RNA23010.1"/>
    <property type="molecule type" value="Genomic_DNA"/>
</dbReference>
<reference evidence="1 2" key="1">
    <citation type="journal article" date="2018" name="Sci. Rep.">
        <title>Genomic signatures of local adaptation to the degree of environmental predictability in rotifers.</title>
        <authorList>
            <person name="Franch-Gras L."/>
            <person name="Hahn C."/>
            <person name="Garcia-Roger E.M."/>
            <person name="Carmona M.J."/>
            <person name="Serra M."/>
            <person name="Gomez A."/>
        </authorList>
    </citation>
    <scope>NUCLEOTIDE SEQUENCE [LARGE SCALE GENOMIC DNA]</scope>
    <source>
        <strain evidence="1">HYR1</strain>
    </source>
</reference>
<gene>
    <name evidence="1" type="ORF">BpHYR1_000117</name>
</gene>
<proteinExistence type="predicted"/>
<evidence type="ECO:0000313" key="1">
    <source>
        <dbReference type="EMBL" id="RNA23010.1"/>
    </source>
</evidence>
<accession>A0A3M7RHY1</accession>
<dbReference type="AlphaFoldDB" id="A0A3M7RHY1"/>
<protein>
    <submittedName>
        <fullName evidence="1">Uncharacterized protein</fullName>
    </submittedName>
</protein>
<sequence length="60" mass="7038">MTLKSIFSQLFINLCELTQYNLKLTCTFLFLDSSSTFPFPNGIVEEESRNKMRTKNLNNR</sequence>
<organism evidence="1 2">
    <name type="scientific">Brachionus plicatilis</name>
    <name type="common">Marine rotifer</name>
    <name type="synonym">Brachionus muelleri</name>
    <dbReference type="NCBI Taxonomy" id="10195"/>
    <lineage>
        <taxon>Eukaryota</taxon>
        <taxon>Metazoa</taxon>
        <taxon>Spiralia</taxon>
        <taxon>Gnathifera</taxon>
        <taxon>Rotifera</taxon>
        <taxon>Eurotatoria</taxon>
        <taxon>Monogononta</taxon>
        <taxon>Pseudotrocha</taxon>
        <taxon>Ploima</taxon>
        <taxon>Brachionidae</taxon>
        <taxon>Brachionus</taxon>
    </lineage>
</organism>
<evidence type="ECO:0000313" key="2">
    <source>
        <dbReference type="Proteomes" id="UP000276133"/>
    </source>
</evidence>
<dbReference type="Proteomes" id="UP000276133">
    <property type="component" value="Unassembled WGS sequence"/>
</dbReference>
<keyword evidence="2" id="KW-1185">Reference proteome</keyword>
<name>A0A3M7RHY1_BRAPC</name>